<evidence type="ECO:0000256" key="4">
    <source>
        <dbReference type="ARBA" id="ARBA00022840"/>
    </source>
</evidence>
<dbReference type="GO" id="GO:0046872">
    <property type="term" value="F:metal ion binding"/>
    <property type="evidence" value="ECO:0007669"/>
    <property type="project" value="UniProtKB-KW"/>
</dbReference>
<reference evidence="7 8" key="1">
    <citation type="submission" date="2019-03" db="EMBL/GenBank/DDBJ databases">
        <authorList>
            <consortium name="Pathogen Informatics"/>
        </authorList>
    </citation>
    <scope>NUCLEOTIDE SEQUENCE [LARGE SCALE GENOMIC DNA]</scope>
    <source>
        <strain evidence="7 8">NCTC12993</strain>
    </source>
</reference>
<evidence type="ECO:0000256" key="3">
    <source>
        <dbReference type="ARBA" id="ARBA00022741"/>
    </source>
</evidence>
<name>A0A485AGF0_KLUCR</name>
<organism evidence="7 8">
    <name type="scientific">Kluyvera cryocrescens</name>
    <name type="common">Kluyvera citrophila</name>
    <dbReference type="NCBI Taxonomy" id="580"/>
    <lineage>
        <taxon>Bacteria</taxon>
        <taxon>Pseudomonadati</taxon>
        <taxon>Pseudomonadota</taxon>
        <taxon>Gammaproteobacteria</taxon>
        <taxon>Enterobacterales</taxon>
        <taxon>Enterobacteriaceae</taxon>
        <taxon>Kluyvera</taxon>
    </lineage>
</organism>
<accession>A0A485AGF0</accession>
<dbReference type="Gene3D" id="3.30.1490.330">
    <property type="match status" value="1"/>
</dbReference>
<protein>
    <submittedName>
        <fullName evidence="7">Bifunctional glutathionylspermidine synthetase/amidase</fullName>
    </submittedName>
</protein>
<dbReference type="GO" id="GO:0005524">
    <property type="term" value="F:ATP binding"/>
    <property type="evidence" value="ECO:0007669"/>
    <property type="project" value="UniProtKB-KW"/>
</dbReference>
<keyword evidence="3" id="KW-0547">Nucleotide-binding</keyword>
<gene>
    <name evidence="7" type="primary">gsp_4</name>
    <name evidence="7" type="ORF">NCTC12993_01469</name>
</gene>
<evidence type="ECO:0000256" key="5">
    <source>
        <dbReference type="ARBA" id="ARBA00022842"/>
    </source>
</evidence>
<dbReference type="SUPFAM" id="SSF56059">
    <property type="entry name" value="Glutathione synthetase ATP-binding domain-like"/>
    <property type="match status" value="1"/>
</dbReference>
<proteinExistence type="predicted"/>
<keyword evidence="5" id="KW-0460">Magnesium</keyword>
<keyword evidence="8" id="KW-1185">Reference proteome</keyword>
<dbReference type="InterPro" id="IPR005494">
    <property type="entry name" value="GSPS_pre-ATP-grasp-like_dom"/>
</dbReference>
<dbReference type="EMBL" id="CAADJD010000014">
    <property type="protein sequence ID" value="VFS59925.1"/>
    <property type="molecule type" value="Genomic_DNA"/>
</dbReference>
<feature type="domain" description="Glutathionylspermidine synthase pre-ATP-grasp-like" evidence="6">
    <location>
        <begin position="2"/>
        <end position="89"/>
    </location>
</feature>
<dbReference type="AlphaFoldDB" id="A0A485AGF0"/>
<keyword evidence="1" id="KW-0436">Ligase</keyword>
<evidence type="ECO:0000313" key="8">
    <source>
        <dbReference type="Proteomes" id="UP000401081"/>
    </source>
</evidence>
<keyword evidence="4" id="KW-0067">ATP-binding</keyword>
<evidence type="ECO:0000259" key="6">
    <source>
        <dbReference type="Pfam" id="PF03738"/>
    </source>
</evidence>
<keyword evidence="2" id="KW-0479">Metal-binding</keyword>
<evidence type="ECO:0000256" key="2">
    <source>
        <dbReference type="ARBA" id="ARBA00022723"/>
    </source>
</evidence>
<dbReference type="Pfam" id="PF03738">
    <property type="entry name" value="GSP_synth"/>
    <property type="match status" value="1"/>
</dbReference>
<evidence type="ECO:0000313" key="7">
    <source>
        <dbReference type="EMBL" id="VFS59925.1"/>
    </source>
</evidence>
<dbReference type="Proteomes" id="UP000401081">
    <property type="component" value="Unassembled WGS sequence"/>
</dbReference>
<evidence type="ECO:0000256" key="1">
    <source>
        <dbReference type="ARBA" id="ARBA00022598"/>
    </source>
</evidence>
<dbReference type="GO" id="GO:0016874">
    <property type="term" value="F:ligase activity"/>
    <property type="evidence" value="ECO:0007669"/>
    <property type="project" value="UniProtKB-KW"/>
</dbReference>
<sequence length="91" mass="10368">MDKFVVKPIFSREGANISIVENGKTIEQVEGPYGEEGMIVQQFYPLPKYGDSYMLIGSWLINDQPAGIGIREDRALITQDLSRFYPHIFVE</sequence>